<dbReference type="Proteomes" id="UP000265520">
    <property type="component" value="Unassembled WGS sequence"/>
</dbReference>
<organism evidence="1 2">
    <name type="scientific">Trifolium medium</name>
    <dbReference type="NCBI Taxonomy" id="97028"/>
    <lineage>
        <taxon>Eukaryota</taxon>
        <taxon>Viridiplantae</taxon>
        <taxon>Streptophyta</taxon>
        <taxon>Embryophyta</taxon>
        <taxon>Tracheophyta</taxon>
        <taxon>Spermatophyta</taxon>
        <taxon>Magnoliopsida</taxon>
        <taxon>eudicotyledons</taxon>
        <taxon>Gunneridae</taxon>
        <taxon>Pentapetalae</taxon>
        <taxon>rosids</taxon>
        <taxon>fabids</taxon>
        <taxon>Fabales</taxon>
        <taxon>Fabaceae</taxon>
        <taxon>Papilionoideae</taxon>
        <taxon>50 kb inversion clade</taxon>
        <taxon>NPAAA clade</taxon>
        <taxon>Hologalegina</taxon>
        <taxon>IRL clade</taxon>
        <taxon>Trifolieae</taxon>
        <taxon>Trifolium</taxon>
    </lineage>
</organism>
<comment type="caution">
    <text evidence="1">The sequence shown here is derived from an EMBL/GenBank/DDBJ whole genome shotgun (WGS) entry which is preliminary data.</text>
</comment>
<evidence type="ECO:0000313" key="1">
    <source>
        <dbReference type="EMBL" id="MCI48577.1"/>
    </source>
</evidence>
<reference evidence="1 2" key="1">
    <citation type="journal article" date="2018" name="Front. Plant Sci.">
        <title>Red Clover (Trifolium pratense) and Zigzag Clover (T. medium) - A Picture of Genomic Similarities and Differences.</title>
        <authorList>
            <person name="Dluhosova J."/>
            <person name="Istvanek J."/>
            <person name="Nedelnik J."/>
            <person name="Repkova J."/>
        </authorList>
    </citation>
    <scope>NUCLEOTIDE SEQUENCE [LARGE SCALE GENOMIC DNA]</scope>
    <source>
        <strain evidence="2">cv. 10/8</strain>
        <tissue evidence="1">Leaf</tissue>
    </source>
</reference>
<accession>A0A392SJF9</accession>
<sequence>KLGTRLDEVIWMLRGSSQCGMVEKTTLSIGD</sequence>
<name>A0A392SJF9_9FABA</name>
<proteinExistence type="predicted"/>
<keyword evidence="2" id="KW-1185">Reference proteome</keyword>
<dbReference type="EMBL" id="LXQA010388408">
    <property type="protein sequence ID" value="MCI48577.1"/>
    <property type="molecule type" value="Genomic_DNA"/>
</dbReference>
<protein>
    <submittedName>
        <fullName evidence="1">Uncharacterized protein</fullName>
    </submittedName>
</protein>
<feature type="non-terminal residue" evidence="1">
    <location>
        <position position="1"/>
    </location>
</feature>
<dbReference type="AlphaFoldDB" id="A0A392SJF9"/>
<evidence type="ECO:0000313" key="2">
    <source>
        <dbReference type="Proteomes" id="UP000265520"/>
    </source>
</evidence>